<feature type="region of interest" description="Disordered" evidence="14">
    <location>
        <begin position="142"/>
        <end position="192"/>
    </location>
</feature>
<dbReference type="Pfam" id="PF25429">
    <property type="entry name" value="zf-POGZ"/>
    <property type="match status" value="1"/>
</dbReference>
<feature type="region of interest" description="Disordered" evidence="14">
    <location>
        <begin position="208"/>
        <end position="231"/>
    </location>
</feature>
<keyword evidence="7" id="KW-0862">Zinc</keyword>
<comment type="subcellular location">
    <subcellularLocation>
        <location evidence="2">Nucleus</location>
    </subcellularLocation>
</comment>
<feature type="compositionally biased region" description="Polar residues" evidence="14">
    <location>
        <begin position="152"/>
        <end position="182"/>
    </location>
</feature>
<dbReference type="InterPro" id="IPR059074">
    <property type="entry name" value="zf-C2H2_Z280C_D"/>
</dbReference>
<organism evidence="16 17">
    <name type="scientific">Channa striata</name>
    <name type="common">Snakehead murrel</name>
    <name type="synonym">Ophicephalus striatus</name>
    <dbReference type="NCBI Taxonomy" id="64152"/>
    <lineage>
        <taxon>Eukaryota</taxon>
        <taxon>Metazoa</taxon>
        <taxon>Chordata</taxon>
        <taxon>Craniata</taxon>
        <taxon>Vertebrata</taxon>
        <taxon>Euteleostomi</taxon>
        <taxon>Actinopterygii</taxon>
        <taxon>Neopterygii</taxon>
        <taxon>Teleostei</taxon>
        <taxon>Neoteleostei</taxon>
        <taxon>Acanthomorphata</taxon>
        <taxon>Anabantaria</taxon>
        <taxon>Anabantiformes</taxon>
        <taxon>Channoidei</taxon>
        <taxon>Channidae</taxon>
        <taxon>Channa</taxon>
    </lineage>
</organism>
<feature type="region of interest" description="Disordered" evidence="14">
    <location>
        <begin position="758"/>
        <end position="777"/>
    </location>
</feature>
<dbReference type="GO" id="GO:0000981">
    <property type="term" value="F:DNA-binding transcription factor activity, RNA polymerase II-specific"/>
    <property type="evidence" value="ECO:0007669"/>
    <property type="project" value="TreeGrafter"/>
</dbReference>
<keyword evidence="17" id="KW-1185">Reference proteome</keyword>
<evidence type="ECO:0000256" key="14">
    <source>
        <dbReference type="SAM" id="MobiDB-lite"/>
    </source>
</evidence>
<evidence type="ECO:0000256" key="13">
    <source>
        <dbReference type="PROSITE-ProRule" id="PRU00309"/>
    </source>
</evidence>
<evidence type="ECO:0000256" key="2">
    <source>
        <dbReference type="ARBA" id="ARBA00004123"/>
    </source>
</evidence>
<dbReference type="SMART" id="SM00692">
    <property type="entry name" value="DM3"/>
    <property type="match status" value="1"/>
</dbReference>
<keyword evidence="11" id="KW-0804">Transcription</keyword>
<evidence type="ECO:0000313" key="16">
    <source>
        <dbReference type="EMBL" id="KAK2854063.1"/>
    </source>
</evidence>
<feature type="region of interest" description="Disordered" evidence="14">
    <location>
        <begin position="643"/>
        <end position="688"/>
    </location>
</feature>
<comment type="function">
    <text evidence="1">May function as a transcription factor.</text>
</comment>
<evidence type="ECO:0000256" key="6">
    <source>
        <dbReference type="ARBA" id="ARBA00022771"/>
    </source>
</evidence>
<dbReference type="PANTHER" id="PTHR24388:SF34">
    <property type="entry name" value="ZINC FINGER PROTEIN 280D"/>
    <property type="match status" value="1"/>
</dbReference>
<dbReference type="PROSITE" id="PS50950">
    <property type="entry name" value="ZF_THAP"/>
    <property type="match status" value="1"/>
</dbReference>
<proteinExistence type="predicted"/>
<evidence type="ECO:0000256" key="8">
    <source>
        <dbReference type="ARBA" id="ARBA00022843"/>
    </source>
</evidence>
<comment type="caution">
    <text evidence="16">The sequence shown here is derived from an EMBL/GenBank/DDBJ whole genome shotgun (WGS) entry which is preliminary data.</text>
</comment>
<dbReference type="Proteomes" id="UP001187415">
    <property type="component" value="Unassembled WGS sequence"/>
</dbReference>
<evidence type="ECO:0000256" key="11">
    <source>
        <dbReference type="ARBA" id="ARBA00023163"/>
    </source>
</evidence>
<evidence type="ECO:0000256" key="3">
    <source>
        <dbReference type="ARBA" id="ARBA00022499"/>
    </source>
</evidence>
<evidence type="ECO:0000256" key="12">
    <source>
        <dbReference type="ARBA" id="ARBA00023242"/>
    </source>
</evidence>
<sequence length="1555" mass="172185">MVSSCIVPRCKRKRRTGLSYYRFPVKDAERCKLWLRAVNNPKYDERTSTECLKNHRVCSLHFRPEDFQRHLVWDEMGGDGVKKLRPTAIPSLNLGDGGTSTGAERSPGPVNISTTAAQGFSSVVSGPNVTSVLPWMSVITSGPSTSSQASSLDIQSTRADLGLSSSSKPIATSSGPPDTSHQSPPPAEPCEKLCSVSSVDHIHESIHQETDFELRSTPESQSEENTEKDLSQSKTIVNDNCLMELFKKCQTCGQTITKKKVSHCGAQKKVRWSCLGGHRGVWMSSPHLWEAFPEIHLLTTLSILFSGATFTHFRKWAKHLHLNFMGNKTFFEIQKAYLKTEMKQQMNRSEREAVVGKEDHQQPEASVLHIGDNGSYVSPELISTRSEEYPHKKIKAKLRRREKGAVSSQSSYKERFPIARPSAEADVDALSASSSCKHLSTSKKAEQQQEDNVGHLRTTTLKVLEVNCQNSFEEMEVTIKEDEEEEYNSADHRVSEMESDMENVSEATELRAGEADDNWDEDVYVPVIPQRSTTSALLLECEEEELEPWQKETSEVDLKDEDDSRELTNEEDICKVEPSTPPTDTVNISPELETDTPQRVVFETPGLIVASPKLTSSTDFTGSLGTHCSPGSSSTVVPAVHQQRFQKAARATATPETYGTSGALPPPRAEDALPPPSEREEEPLDPSSIVFGPRAVLKFASTHDSASQRGGGVLESFAMSELFMECVEEELEPWQKQVPEVHLIEDDDDEPIFVGVLSNNQKDSKPHPPPPQSNNAEKQEIKLPAPQPTIGSPPIMLPLNMPGSTVNSAAPTLTTVTPQPVIVNNQGFIVTSSQLQNNSDFIASLGSQYPPGTSFTIVSAGQQPIFQQVSPATVIPGAVHRPQVQQITNNIVTLSNVQSPAVYSIQSNQPQPNQPNSQPVQTISVPIKAMNNNRDQSPVKRVLPPQQIDTFAKRVKLDLGSSKVTAKAENGILKTKCPKCLEEFTQDVLKFHMLSCGNNAESTATSALNIGANKRIMLVSDFYYGRFEGDGIKKDVQKTTTFKCQSCLKVLKNNIRFMNHLKHHLELEKQNSESWESHTTCQHCYRQYMTPFQLQCHIESAHSPIESSTNCKICELAFESEQVLLEHMKDTHKPGEMPYVCQVCNYRSSFFSDVETHFRSAHENTKDLLCPFCLKVLRSSHIYMQHYMKHQKKGIHRCGKCRLNFLTYKEKVEHRTQVHKTFRKPKALEGLPPGTKVTIRASLTGKAPVPPISPDRAGFVVSPETLNVNQQTKPPGGVLKSKTNVAAAGKAKTTQSKKPNCRSTKHNLSLKSLSVTEGCYTCIECNSQVDDFFSHFPMVSNCGACKYRTCCKVSIGNHMIKFHSTITKNRFLKMDNKKPTSTVKLTLVCLNCDLLVDASGGDLMTKHLTDRPNHTCKVIQEKADVKAKDRVRFVLAHPAKVLYLVTSTPAQRPKESDLKAVESVNPQSVSVAAADKPESEPKIPAADQKKPSGSSEGELRQPLLPTLSSSCTSDGVSDLWDASQGKLENLDVREQLPVSGIVSESKTKEQQNKSE</sequence>
<feature type="region of interest" description="Disordered" evidence="14">
    <location>
        <begin position="547"/>
        <end position="598"/>
    </location>
</feature>
<feature type="compositionally biased region" description="Low complexity" evidence="14">
    <location>
        <begin position="142"/>
        <end position="151"/>
    </location>
</feature>
<evidence type="ECO:0000313" key="17">
    <source>
        <dbReference type="Proteomes" id="UP001187415"/>
    </source>
</evidence>
<name>A0AA88NI61_CHASR</name>
<dbReference type="InterPro" id="IPR013087">
    <property type="entry name" value="Znf_C2H2_type"/>
</dbReference>
<feature type="domain" description="THAP-type" evidence="15">
    <location>
        <begin position="1"/>
        <end position="93"/>
    </location>
</feature>
<evidence type="ECO:0000256" key="9">
    <source>
        <dbReference type="ARBA" id="ARBA00023015"/>
    </source>
</evidence>
<dbReference type="Gene3D" id="6.20.210.20">
    <property type="entry name" value="THAP domain"/>
    <property type="match status" value="1"/>
</dbReference>
<feature type="compositionally biased region" description="Basic and acidic residues" evidence="14">
    <location>
        <begin position="548"/>
        <end position="557"/>
    </location>
</feature>
<keyword evidence="9" id="KW-0805">Transcription regulation</keyword>
<dbReference type="PROSITE" id="PS00028">
    <property type="entry name" value="ZINC_FINGER_C2H2_1"/>
    <property type="match status" value="4"/>
</dbReference>
<feature type="compositionally biased region" description="Low complexity" evidence="14">
    <location>
        <begin position="1502"/>
        <end position="1513"/>
    </location>
</feature>
<keyword evidence="3" id="KW-1017">Isopeptide bond</keyword>
<keyword evidence="12" id="KW-0539">Nucleus</keyword>
<gene>
    <name evidence="16" type="ORF">Q5P01_006724</name>
</gene>
<protein>
    <recommendedName>
        <fullName evidence="15">THAP-type domain-containing protein</fullName>
    </recommendedName>
</protein>
<dbReference type="InterPro" id="IPR038441">
    <property type="entry name" value="THAP_Znf_sf"/>
</dbReference>
<feature type="compositionally biased region" description="Basic and acidic residues" evidence="14">
    <location>
        <begin position="565"/>
        <end position="575"/>
    </location>
</feature>
<dbReference type="Gene3D" id="3.30.160.60">
    <property type="entry name" value="Classic Zinc Finger"/>
    <property type="match status" value="1"/>
</dbReference>
<keyword evidence="5" id="KW-0677">Repeat</keyword>
<evidence type="ECO:0000256" key="10">
    <source>
        <dbReference type="ARBA" id="ARBA00023125"/>
    </source>
</evidence>
<dbReference type="SUPFAM" id="SSF57716">
    <property type="entry name" value="Glucocorticoid receptor-like (DNA-binding domain)"/>
    <property type="match status" value="1"/>
</dbReference>
<feature type="region of interest" description="Disordered" evidence="14">
    <location>
        <begin position="92"/>
        <end position="114"/>
    </location>
</feature>
<dbReference type="InterPro" id="IPR050527">
    <property type="entry name" value="Snail/Krueppel_Znf"/>
</dbReference>
<reference evidence="16" key="1">
    <citation type="submission" date="2023-07" db="EMBL/GenBank/DDBJ databases">
        <title>Chromosome-level Genome Assembly of Striped Snakehead (Channa striata).</title>
        <authorList>
            <person name="Liu H."/>
        </authorList>
    </citation>
    <scope>NUCLEOTIDE SEQUENCE</scope>
    <source>
        <strain evidence="16">Gz</strain>
        <tissue evidence="16">Muscle</tissue>
    </source>
</reference>
<evidence type="ECO:0000256" key="4">
    <source>
        <dbReference type="ARBA" id="ARBA00022723"/>
    </source>
</evidence>
<evidence type="ECO:0000259" key="15">
    <source>
        <dbReference type="PROSITE" id="PS50950"/>
    </source>
</evidence>
<dbReference type="GO" id="GO:0005634">
    <property type="term" value="C:nucleus"/>
    <property type="evidence" value="ECO:0007669"/>
    <property type="project" value="UniProtKB-SubCell"/>
</dbReference>
<feature type="region of interest" description="Disordered" evidence="14">
    <location>
        <begin position="398"/>
        <end position="419"/>
    </location>
</feature>
<feature type="region of interest" description="Disordered" evidence="14">
    <location>
        <begin position="481"/>
        <end position="500"/>
    </location>
</feature>
<dbReference type="SUPFAM" id="SSF57667">
    <property type="entry name" value="beta-beta-alpha zinc fingers"/>
    <property type="match status" value="1"/>
</dbReference>
<feature type="compositionally biased region" description="Basic and acidic residues" evidence="14">
    <location>
        <begin position="1545"/>
        <end position="1555"/>
    </location>
</feature>
<dbReference type="GO" id="GO:0000978">
    <property type="term" value="F:RNA polymerase II cis-regulatory region sequence-specific DNA binding"/>
    <property type="evidence" value="ECO:0007669"/>
    <property type="project" value="TreeGrafter"/>
</dbReference>
<dbReference type="SMART" id="SM00355">
    <property type="entry name" value="ZnF_C2H2"/>
    <property type="match status" value="7"/>
</dbReference>
<keyword evidence="8" id="KW-0832">Ubl conjugation</keyword>
<dbReference type="GO" id="GO:0008270">
    <property type="term" value="F:zinc ion binding"/>
    <property type="evidence" value="ECO:0007669"/>
    <property type="project" value="UniProtKB-KW"/>
</dbReference>
<dbReference type="InterPro" id="IPR057618">
    <property type="entry name" value="Znf_POGZ/Z280C-D-like"/>
</dbReference>
<dbReference type="PANTHER" id="PTHR24388">
    <property type="entry name" value="ZINC FINGER PROTEIN"/>
    <property type="match status" value="1"/>
</dbReference>
<dbReference type="InterPro" id="IPR006612">
    <property type="entry name" value="THAP_Znf"/>
</dbReference>
<evidence type="ECO:0000256" key="1">
    <source>
        <dbReference type="ARBA" id="ARBA00003729"/>
    </source>
</evidence>
<evidence type="ECO:0000256" key="7">
    <source>
        <dbReference type="ARBA" id="ARBA00022833"/>
    </source>
</evidence>
<dbReference type="SMART" id="SM00980">
    <property type="entry name" value="THAP"/>
    <property type="match status" value="1"/>
</dbReference>
<evidence type="ECO:0000256" key="5">
    <source>
        <dbReference type="ARBA" id="ARBA00022737"/>
    </source>
</evidence>
<keyword evidence="4" id="KW-0479">Metal-binding</keyword>
<keyword evidence="6 13" id="KW-0863">Zinc-finger</keyword>
<dbReference type="InterPro" id="IPR036236">
    <property type="entry name" value="Znf_C2H2_sf"/>
</dbReference>
<dbReference type="Pfam" id="PF25414">
    <property type="entry name" value="zf-C2H2_Z280C_D"/>
    <property type="match status" value="1"/>
</dbReference>
<feature type="region of interest" description="Disordered" evidence="14">
    <location>
        <begin position="1453"/>
        <end position="1555"/>
    </location>
</feature>
<dbReference type="FunFam" id="3.30.160.60:FF:000298">
    <property type="entry name" value="zinc finger protein 280D isoform X1"/>
    <property type="match status" value="1"/>
</dbReference>
<dbReference type="Pfam" id="PF05485">
    <property type="entry name" value="THAP"/>
    <property type="match status" value="1"/>
</dbReference>
<keyword evidence="10 13" id="KW-0238">DNA-binding</keyword>
<accession>A0AA88NI61</accession>
<dbReference type="EMBL" id="JAUPFM010000004">
    <property type="protein sequence ID" value="KAK2854063.1"/>
    <property type="molecule type" value="Genomic_DNA"/>
</dbReference>